<evidence type="ECO:0000259" key="1">
    <source>
        <dbReference type="Pfam" id="PF01863"/>
    </source>
</evidence>
<dbReference type="Gene3D" id="3.30.2010.10">
    <property type="entry name" value="Metalloproteases ('zincins'), catalytic domain"/>
    <property type="match status" value="1"/>
</dbReference>
<keyword evidence="2" id="KW-0378">Hydrolase</keyword>
<dbReference type="Proteomes" id="UP001336314">
    <property type="component" value="Unassembled WGS sequence"/>
</dbReference>
<accession>A0ABU7J489</accession>
<dbReference type="CDD" id="cd07344">
    <property type="entry name" value="M48_yhfN_like"/>
    <property type="match status" value="1"/>
</dbReference>
<name>A0ABU7J489_9GAMM</name>
<dbReference type="PANTHER" id="PTHR30399">
    <property type="entry name" value="UNCHARACTERIZED PROTEIN YGJP"/>
    <property type="match status" value="1"/>
</dbReference>
<dbReference type="EC" id="3.4.-.-" evidence="2"/>
<gene>
    <name evidence="2" type="ORF">QWY20_07605</name>
</gene>
<keyword evidence="3" id="KW-1185">Reference proteome</keyword>
<sequence length="234" mass="28460">MLQHFNTELSYTLVRSSRRKRLALQVKNGALYVRATPFCCQSQINAFIRLKLGWIQLQLYRQQQQLQHVKSEVRAQELRLLDQPVPLQKLVASKSSYLFDGEQLTVFCSHRVRSERQQLTYQQQIELWYQQQAIAWIGPRLDYWQERMQLRYRRFFVKAWRRRWGCCNSELELGFNWHLIKAPAWVIDYVLVHELAHLKWMDHSANFWQLVRSHYPDVEAARHWLQQHQLWLLN</sequence>
<evidence type="ECO:0000313" key="2">
    <source>
        <dbReference type="EMBL" id="MEE2001315.1"/>
    </source>
</evidence>
<protein>
    <submittedName>
        <fullName evidence="2">SprT family zinc-dependent metalloprotease</fullName>
        <ecNumber evidence="2">3.4.-.-</ecNumber>
    </submittedName>
</protein>
<dbReference type="EMBL" id="JAUHLI010000006">
    <property type="protein sequence ID" value="MEE2001315.1"/>
    <property type="molecule type" value="Genomic_DNA"/>
</dbReference>
<dbReference type="InterPro" id="IPR053136">
    <property type="entry name" value="UTP_pyrophosphatase-like"/>
</dbReference>
<dbReference type="GO" id="GO:0008237">
    <property type="term" value="F:metallopeptidase activity"/>
    <property type="evidence" value="ECO:0007669"/>
    <property type="project" value="UniProtKB-KW"/>
</dbReference>
<keyword evidence="2" id="KW-0482">Metalloprotease</keyword>
<proteinExistence type="predicted"/>
<dbReference type="InterPro" id="IPR002725">
    <property type="entry name" value="YgjP-like_metallopeptidase"/>
</dbReference>
<dbReference type="PANTHER" id="PTHR30399:SF1">
    <property type="entry name" value="UTP PYROPHOSPHATASE"/>
    <property type="match status" value="1"/>
</dbReference>
<dbReference type="RefSeq" id="WP_330128415.1">
    <property type="nucleotide sequence ID" value="NZ_JAUHLI010000006.1"/>
</dbReference>
<dbReference type="Pfam" id="PF01863">
    <property type="entry name" value="YgjP-like"/>
    <property type="match status" value="1"/>
</dbReference>
<evidence type="ECO:0000313" key="3">
    <source>
        <dbReference type="Proteomes" id="UP001336314"/>
    </source>
</evidence>
<comment type="caution">
    <text evidence="2">The sequence shown here is derived from an EMBL/GenBank/DDBJ whole genome shotgun (WGS) entry which is preliminary data.</text>
</comment>
<reference evidence="2 3" key="1">
    <citation type="submission" date="2023-07" db="EMBL/GenBank/DDBJ databases">
        <title>Alkalimonas sp., MEB108 novel, alkaliphilic bacterium isolated from Lonar Lake, India.</title>
        <authorList>
            <person name="Joshi A."/>
            <person name="Thite S."/>
        </authorList>
    </citation>
    <scope>NUCLEOTIDE SEQUENCE [LARGE SCALE GENOMIC DNA]</scope>
    <source>
        <strain evidence="2 3">MEB108</strain>
    </source>
</reference>
<organism evidence="2 3">
    <name type="scientific">Alkalimonas cellulosilytica</name>
    <dbReference type="NCBI Taxonomy" id="3058395"/>
    <lineage>
        <taxon>Bacteria</taxon>
        <taxon>Pseudomonadati</taxon>
        <taxon>Pseudomonadota</taxon>
        <taxon>Gammaproteobacteria</taxon>
        <taxon>Alkalimonas</taxon>
    </lineage>
</organism>
<keyword evidence="2" id="KW-0645">Protease</keyword>
<feature type="domain" description="YgjP-like metallopeptidase" evidence="1">
    <location>
        <begin position="20"/>
        <end position="228"/>
    </location>
</feature>